<evidence type="ECO:0000313" key="2">
    <source>
        <dbReference type="EMBL" id="KAK3205121.1"/>
    </source>
</evidence>
<evidence type="ECO:0000259" key="1">
    <source>
        <dbReference type="Pfam" id="PF13456"/>
    </source>
</evidence>
<dbReference type="Proteomes" id="UP001281410">
    <property type="component" value="Unassembled WGS sequence"/>
</dbReference>
<dbReference type="GO" id="GO:0004523">
    <property type="term" value="F:RNA-DNA hybrid ribonuclease activity"/>
    <property type="evidence" value="ECO:0007669"/>
    <property type="project" value="InterPro"/>
</dbReference>
<gene>
    <name evidence="2" type="ORF">Dsin_019167</name>
</gene>
<protein>
    <recommendedName>
        <fullName evidence="1">RNase H type-1 domain-containing protein</fullName>
    </recommendedName>
</protein>
<proteinExistence type="predicted"/>
<dbReference type="InterPro" id="IPR002156">
    <property type="entry name" value="RNaseH_domain"/>
</dbReference>
<dbReference type="Pfam" id="PF13456">
    <property type="entry name" value="RVT_3"/>
    <property type="match status" value="1"/>
</dbReference>
<sequence length="128" mass="14015">MSKAYDLVKWGFVSAMMLKLGFSNAQVDRVMRCVICHERNLGLPSFAGKNKKQLFENLKDKIWSKADHQLVGVGIVIRNLNGQVLASSAQKFAACFFPSVAEASAILKGLRFVVDAGLLPTVLESDAK</sequence>
<dbReference type="GO" id="GO:0003676">
    <property type="term" value="F:nucleic acid binding"/>
    <property type="evidence" value="ECO:0007669"/>
    <property type="project" value="InterPro"/>
</dbReference>
<comment type="caution">
    <text evidence="2">The sequence shown here is derived from an EMBL/GenBank/DDBJ whole genome shotgun (WGS) entry which is preliminary data.</text>
</comment>
<organism evidence="2 3">
    <name type="scientific">Dipteronia sinensis</name>
    <dbReference type="NCBI Taxonomy" id="43782"/>
    <lineage>
        <taxon>Eukaryota</taxon>
        <taxon>Viridiplantae</taxon>
        <taxon>Streptophyta</taxon>
        <taxon>Embryophyta</taxon>
        <taxon>Tracheophyta</taxon>
        <taxon>Spermatophyta</taxon>
        <taxon>Magnoliopsida</taxon>
        <taxon>eudicotyledons</taxon>
        <taxon>Gunneridae</taxon>
        <taxon>Pentapetalae</taxon>
        <taxon>rosids</taxon>
        <taxon>malvids</taxon>
        <taxon>Sapindales</taxon>
        <taxon>Sapindaceae</taxon>
        <taxon>Hippocastanoideae</taxon>
        <taxon>Acereae</taxon>
        <taxon>Dipteronia</taxon>
    </lineage>
</organism>
<keyword evidence="3" id="KW-1185">Reference proteome</keyword>
<reference evidence="2" key="1">
    <citation type="journal article" date="2023" name="Plant J.">
        <title>Genome sequences and population genomics provide insights into the demographic history, inbreeding, and mutation load of two 'living fossil' tree species of Dipteronia.</title>
        <authorList>
            <person name="Feng Y."/>
            <person name="Comes H.P."/>
            <person name="Chen J."/>
            <person name="Zhu S."/>
            <person name="Lu R."/>
            <person name="Zhang X."/>
            <person name="Li P."/>
            <person name="Qiu J."/>
            <person name="Olsen K.M."/>
            <person name="Qiu Y."/>
        </authorList>
    </citation>
    <scope>NUCLEOTIDE SEQUENCE</scope>
    <source>
        <strain evidence="2">NBL</strain>
    </source>
</reference>
<accession>A0AAE0E2T0</accession>
<dbReference type="AlphaFoldDB" id="A0AAE0E2T0"/>
<dbReference type="EMBL" id="JANJYJ010000006">
    <property type="protein sequence ID" value="KAK3205121.1"/>
    <property type="molecule type" value="Genomic_DNA"/>
</dbReference>
<name>A0AAE0E2T0_9ROSI</name>
<evidence type="ECO:0000313" key="3">
    <source>
        <dbReference type="Proteomes" id="UP001281410"/>
    </source>
</evidence>
<feature type="domain" description="RNase H type-1" evidence="1">
    <location>
        <begin position="66"/>
        <end position="128"/>
    </location>
</feature>